<evidence type="ECO:0000313" key="1">
    <source>
        <dbReference type="EMBL" id="JAD20490.1"/>
    </source>
</evidence>
<accession>A0A0A8Y4R8</accession>
<proteinExistence type="predicted"/>
<sequence>MQQYLASSHLLFQPSSGAIRALADASYHHRSSSEVSSTR</sequence>
<reference evidence="1" key="1">
    <citation type="submission" date="2014-09" db="EMBL/GenBank/DDBJ databases">
        <authorList>
            <person name="Magalhaes I.L.F."/>
            <person name="Oliveira U."/>
            <person name="Santos F.R."/>
            <person name="Vidigal T.H.D.A."/>
            <person name="Brescovit A.D."/>
            <person name="Santos A.J."/>
        </authorList>
    </citation>
    <scope>NUCLEOTIDE SEQUENCE</scope>
    <source>
        <tissue evidence="1">Shoot tissue taken approximately 20 cm above the soil surface</tissue>
    </source>
</reference>
<dbReference type="EMBL" id="GBRH01277405">
    <property type="protein sequence ID" value="JAD20490.1"/>
    <property type="molecule type" value="Transcribed_RNA"/>
</dbReference>
<name>A0A0A8Y4R8_ARUDO</name>
<protein>
    <submittedName>
        <fullName evidence="1">Uncharacterized protein</fullName>
    </submittedName>
</protein>
<organism evidence="1">
    <name type="scientific">Arundo donax</name>
    <name type="common">Giant reed</name>
    <name type="synonym">Donax arundinaceus</name>
    <dbReference type="NCBI Taxonomy" id="35708"/>
    <lineage>
        <taxon>Eukaryota</taxon>
        <taxon>Viridiplantae</taxon>
        <taxon>Streptophyta</taxon>
        <taxon>Embryophyta</taxon>
        <taxon>Tracheophyta</taxon>
        <taxon>Spermatophyta</taxon>
        <taxon>Magnoliopsida</taxon>
        <taxon>Liliopsida</taxon>
        <taxon>Poales</taxon>
        <taxon>Poaceae</taxon>
        <taxon>PACMAD clade</taxon>
        <taxon>Arundinoideae</taxon>
        <taxon>Arundineae</taxon>
        <taxon>Arundo</taxon>
    </lineage>
</organism>
<reference evidence="1" key="2">
    <citation type="journal article" date="2015" name="Data Brief">
        <title>Shoot transcriptome of the giant reed, Arundo donax.</title>
        <authorList>
            <person name="Barrero R.A."/>
            <person name="Guerrero F.D."/>
            <person name="Moolhuijzen P."/>
            <person name="Goolsby J.A."/>
            <person name="Tidwell J."/>
            <person name="Bellgard S.E."/>
            <person name="Bellgard M.I."/>
        </authorList>
    </citation>
    <scope>NUCLEOTIDE SEQUENCE</scope>
    <source>
        <tissue evidence="1">Shoot tissue taken approximately 20 cm above the soil surface</tissue>
    </source>
</reference>
<dbReference type="AlphaFoldDB" id="A0A0A8Y4R8"/>